<protein>
    <submittedName>
        <fullName evidence="5">BamA/TamA family outer membrane protein</fullName>
    </submittedName>
</protein>
<feature type="transmembrane region" description="Helical" evidence="3">
    <location>
        <begin position="7"/>
        <end position="29"/>
    </location>
</feature>
<dbReference type="InterPro" id="IPR000184">
    <property type="entry name" value="Bac_surfAg_D15"/>
</dbReference>
<evidence type="ECO:0000313" key="6">
    <source>
        <dbReference type="Proteomes" id="UP000321927"/>
    </source>
</evidence>
<evidence type="ECO:0000313" key="5">
    <source>
        <dbReference type="EMBL" id="TXD79472.1"/>
    </source>
</evidence>
<evidence type="ECO:0000256" key="1">
    <source>
        <dbReference type="ARBA" id="ARBA00004370"/>
    </source>
</evidence>
<dbReference type="Pfam" id="PF01103">
    <property type="entry name" value="Omp85"/>
    <property type="match status" value="1"/>
</dbReference>
<dbReference type="EMBL" id="VORV01000002">
    <property type="protein sequence ID" value="TXD79472.1"/>
    <property type="molecule type" value="Genomic_DNA"/>
</dbReference>
<reference evidence="5 6" key="1">
    <citation type="submission" date="2019-08" db="EMBL/GenBank/DDBJ databases">
        <title>Genome of Algoriphagus ratkowskyi IC026.</title>
        <authorList>
            <person name="Bowman J.P."/>
        </authorList>
    </citation>
    <scope>NUCLEOTIDE SEQUENCE [LARGE SCALE GENOMIC DNA]</scope>
    <source>
        <strain evidence="5 6">IC026</strain>
    </source>
</reference>
<keyword evidence="3" id="KW-0812">Transmembrane</keyword>
<gene>
    <name evidence="5" type="ORF">ESW18_04405</name>
</gene>
<keyword evidence="3" id="KW-1133">Transmembrane helix</keyword>
<evidence type="ECO:0000256" key="3">
    <source>
        <dbReference type="SAM" id="Phobius"/>
    </source>
</evidence>
<evidence type="ECO:0000259" key="4">
    <source>
        <dbReference type="Pfam" id="PF01103"/>
    </source>
</evidence>
<keyword evidence="2 3" id="KW-0472">Membrane</keyword>
<sequence length="376" mass="42752">MIINTLICFEGTFVLFNVRFIFLFLFVSFNCLAQKADSDGIGKNDKLTISVLPLVYYTPETKWVFGAGAVGSFKLANIDTYESLITAGLAYSLRKQILTYASWRIFTPANKDLFIGEVGWYSYVYYFYGVGNDIAESDQESYSAKYPRIRFDYARKISPNLYLGIRYGFDSYDIYDLDPTGQLINGEFTGPQGGVVSGIGPLLVYDSRDNQLYPTNGNYAEVSFQQYAKYLGSDFKYNRVVVDLRNLFPIKDNQVFATNFYSELTSGGAPFFSLANMGGNKRMRGLFEGKYRDQNSVILQGEYRYKFLPRWGAAFFSGVGNVFSAENKFQFQNTKLTYGTGGRFQLTKKKKLNLRLDLAHSPGEDLQFYFTFGEAF</sequence>
<dbReference type="Proteomes" id="UP000321927">
    <property type="component" value="Unassembled WGS sequence"/>
</dbReference>
<comment type="caution">
    <text evidence="5">The sequence shown here is derived from an EMBL/GenBank/DDBJ whole genome shotgun (WGS) entry which is preliminary data.</text>
</comment>
<dbReference type="Gene3D" id="2.40.160.50">
    <property type="entry name" value="membrane protein fhac: a member of the omp85/tpsb transporter family"/>
    <property type="match status" value="1"/>
</dbReference>
<comment type="subcellular location">
    <subcellularLocation>
        <location evidence="1">Membrane</location>
    </subcellularLocation>
</comment>
<proteinExistence type="predicted"/>
<feature type="domain" description="Bacterial surface antigen (D15)" evidence="4">
    <location>
        <begin position="133"/>
        <end position="376"/>
    </location>
</feature>
<evidence type="ECO:0000256" key="2">
    <source>
        <dbReference type="ARBA" id="ARBA00023136"/>
    </source>
</evidence>
<name>A0ABY3HSM7_9BACT</name>
<keyword evidence="6" id="KW-1185">Reference proteome</keyword>
<organism evidence="5 6">
    <name type="scientific">Algoriphagus ratkowskyi</name>
    <dbReference type="NCBI Taxonomy" id="57028"/>
    <lineage>
        <taxon>Bacteria</taxon>
        <taxon>Pseudomonadati</taxon>
        <taxon>Bacteroidota</taxon>
        <taxon>Cytophagia</taxon>
        <taxon>Cytophagales</taxon>
        <taxon>Cyclobacteriaceae</taxon>
        <taxon>Algoriphagus</taxon>
    </lineage>
</organism>
<accession>A0ABY3HSM7</accession>